<reference evidence="1 2" key="1">
    <citation type="journal article" date="2018" name="Front. Plant Sci.">
        <title>Red Clover (Trifolium pratense) and Zigzag Clover (T. medium) - A Picture of Genomic Similarities and Differences.</title>
        <authorList>
            <person name="Dluhosova J."/>
            <person name="Istvanek J."/>
            <person name="Nedelnik J."/>
            <person name="Repkova J."/>
        </authorList>
    </citation>
    <scope>NUCLEOTIDE SEQUENCE [LARGE SCALE GENOMIC DNA]</scope>
    <source>
        <strain evidence="2">cv. 10/8</strain>
        <tissue evidence="1">Leaf</tissue>
    </source>
</reference>
<dbReference type="AlphaFoldDB" id="A0A392PXI5"/>
<keyword evidence="2" id="KW-1185">Reference proteome</keyword>
<dbReference type="EMBL" id="LXQA010102388">
    <property type="protein sequence ID" value="MCI16771.1"/>
    <property type="molecule type" value="Genomic_DNA"/>
</dbReference>
<comment type="caution">
    <text evidence="1">The sequence shown here is derived from an EMBL/GenBank/DDBJ whole genome shotgun (WGS) entry which is preliminary data.</text>
</comment>
<protein>
    <submittedName>
        <fullName evidence="1">Non-LTR retroelement reverse transcriptase-like related protein</fullName>
    </submittedName>
</protein>
<keyword evidence="1" id="KW-0695">RNA-directed DNA polymerase</keyword>
<feature type="non-terminal residue" evidence="1">
    <location>
        <position position="1"/>
    </location>
</feature>
<accession>A0A392PXI5</accession>
<evidence type="ECO:0000313" key="2">
    <source>
        <dbReference type="Proteomes" id="UP000265520"/>
    </source>
</evidence>
<keyword evidence="1" id="KW-0808">Transferase</keyword>
<dbReference type="Proteomes" id="UP000265520">
    <property type="component" value="Unassembled WGS sequence"/>
</dbReference>
<sequence>IRTQESLSVCHLQFADDTLLLGVNFHKSMLVGVNISDSWLYEVASALRCRVGKVSFLYLGLSIGGNPTRLGIWAFLLVIEGVCGTRFWRLGTGRRVGVCVREGGGGHLCVEGDCENS</sequence>
<organism evidence="1 2">
    <name type="scientific">Trifolium medium</name>
    <dbReference type="NCBI Taxonomy" id="97028"/>
    <lineage>
        <taxon>Eukaryota</taxon>
        <taxon>Viridiplantae</taxon>
        <taxon>Streptophyta</taxon>
        <taxon>Embryophyta</taxon>
        <taxon>Tracheophyta</taxon>
        <taxon>Spermatophyta</taxon>
        <taxon>Magnoliopsida</taxon>
        <taxon>eudicotyledons</taxon>
        <taxon>Gunneridae</taxon>
        <taxon>Pentapetalae</taxon>
        <taxon>rosids</taxon>
        <taxon>fabids</taxon>
        <taxon>Fabales</taxon>
        <taxon>Fabaceae</taxon>
        <taxon>Papilionoideae</taxon>
        <taxon>50 kb inversion clade</taxon>
        <taxon>NPAAA clade</taxon>
        <taxon>Hologalegina</taxon>
        <taxon>IRL clade</taxon>
        <taxon>Trifolieae</taxon>
        <taxon>Trifolium</taxon>
    </lineage>
</organism>
<keyword evidence="1" id="KW-0548">Nucleotidyltransferase</keyword>
<dbReference type="GO" id="GO:0003964">
    <property type="term" value="F:RNA-directed DNA polymerase activity"/>
    <property type="evidence" value="ECO:0007669"/>
    <property type="project" value="UniProtKB-KW"/>
</dbReference>
<proteinExistence type="predicted"/>
<evidence type="ECO:0000313" key="1">
    <source>
        <dbReference type="EMBL" id="MCI16771.1"/>
    </source>
</evidence>
<name>A0A392PXI5_9FABA</name>